<keyword evidence="5 8" id="KW-1133">Transmembrane helix</keyword>
<dbReference type="InterPro" id="IPR010920">
    <property type="entry name" value="LSM_dom_sf"/>
</dbReference>
<dbReference type="Gene3D" id="1.10.287.1260">
    <property type="match status" value="1"/>
</dbReference>
<feature type="transmembrane region" description="Helical" evidence="8">
    <location>
        <begin position="358"/>
        <end position="379"/>
    </location>
</feature>
<feature type="transmembrane region" description="Helical" evidence="8">
    <location>
        <begin position="250"/>
        <end position="273"/>
    </location>
</feature>
<evidence type="ECO:0000256" key="7">
    <source>
        <dbReference type="SAM" id="MobiDB-lite"/>
    </source>
</evidence>
<evidence type="ECO:0000256" key="4">
    <source>
        <dbReference type="ARBA" id="ARBA00022692"/>
    </source>
</evidence>
<evidence type="ECO:0000256" key="5">
    <source>
        <dbReference type="ARBA" id="ARBA00022989"/>
    </source>
</evidence>
<dbReference type="SUPFAM" id="SSF50182">
    <property type="entry name" value="Sm-like ribonucleoproteins"/>
    <property type="match status" value="1"/>
</dbReference>
<proteinExistence type="inferred from homology"/>
<keyword evidence="6 8" id="KW-0472">Membrane</keyword>
<feature type="transmembrane region" description="Helical" evidence="8">
    <location>
        <begin position="446"/>
        <end position="465"/>
    </location>
</feature>
<keyword evidence="13" id="KW-1185">Reference proteome</keyword>
<keyword evidence="4 8" id="KW-0812">Transmembrane</keyword>
<name>A0A1I6H902_9RHOB</name>
<dbReference type="InterPro" id="IPR011014">
    <property type="entry name" value="MscS_channel_TM-2"/>
</dbReference>
<feature type="transmembrane region" description="Helical" evidence="8">
    <location>
        <begin position="533"/>
        <end position="550"/>
    </location>
</feature>
<feature type="transmembrane region" description="Helical" evidence="8">
    <location>
        <begin position="571"/>
        <end position="594"/>
    </location>
</feature>
<dbReference type="InterPro" id="IPR052702">
    <property type="entry name" value="MscS-like_channel"/>
</dbReference>
<evidence type="ECO:0000256" key="1">
    <source>
        <dbReference type="ARBA" id="ARBA00004651"/>
    </source>
</evidence>
<dbReference type="Proteomes" id="UP000199658">
    <property type="component" value="Unassembled WGS sequence"/>
</dbReference>
<comment type="similarity">
    <text evidence="2">Belongs to the MscS (TC 1.A.23) family.</text>
</comment>
<dbReference type="RefSeq" id="WP_090217685.1">
    <property type="nucleotide sequence ID" value="NZ_FOYO01000001.1"/>
</dbReference>
<feature type="transmembrane region" description="Helical" evidence="8">
    <location>
        <begin position="331"/>
        <end position="352"/>
    </location>
</feature>
<dbReference type="InterPro" id="IPR023408">
    <property type="entry name" value="MscS_beta-dom_sf"/>
</dbReference>
<dbReference type="InterPro" id="IPR011066">
    <property type="entry name" value="MscS_channel_C_sf"/>
</dbReference>
<dbReference type="GO" id="GO:0005886">
    <property type="term" value="C:plasma membrane"/>
    <property type="evidence" value="ECO:0007669"/>
    <property type="project" value="UniProtKB-SubCell"/>
</dbReference>
<dbReference type="SUPFAM" id="SSF82861">
    <property type="entry name" value="Mechanosensitive channel protein MscS (YggB), transmembrane region"/>
    <property type="match status" value="1"/>
</dbReference>
<dbReference type="PANTHER" id="PTHR30347:SF1">
    <property type="entry name" value="MECHANOSENSITIVE CHANNEL MSCK"/>
    <property type="match status" value="1"/>
</dbReference>
<dbReference type="InterPro" id="IPR049278">
    <property type="entry name" value="MS_channel_C"/>
</dbReference>
<dbReference type="EMBL" id="FOYO01000001">
    <property type="protein sequence ID" value="SFR50979.1"/>
    <property type="molecule type" value="Genomic_DNA"/>
</dbReference>
<dbReference type="InterPro" id="IPR022249">
    <property type="entry name" value="DUF3772"/>
</dbReference>
<dbReference type="OrthoDB" id="9799209at2"/>
<evidence type="ECO:0000313" key="13">
    <source>
        <dbReference type="Proteomes" id="UP000199658"/>
    </source>
</evidence>
<evidence type="ECO:0000259" key="9">
    <source>
        <dbReference type="Pfam" id="PF00924"/>
    </source>
</evidence>
<evidence type="ECO:0000313" key="12">
    <source>
        <dbReference type="EMBL" id="SFR50979.1"/>
    </source>
</evidence>
<dbReference type="Pfam" id="PF21082">
    <property type="entry name" value="MS_channel_3rd"/>
    <property type="match status" value="1"/>
</dbReference>
<evidence type="ECO:0000259" key="11">
    <source>
        <dbReference type="Pfam" id="PF21082"/>
    </source>
</evidence>
<reference evidence="13" key="1">
    <citation type="submission" date="2016-10" db="EMBL/GenBank/DDBJ databases">
        <authorList>
            <person name="Varghese N."/>
            <person name="Submissions S."/>
        </authorList>
    </citation>
    <scope>NUCLEOTIDE SEQUENCE [LARGE SCALE GENOMIC DNA]</scope>
    <source>
        <strain evidence="13">DSM 26921</strain>
    </source>
</reference>
<dbReference type="Gene3D" id="2.30.30.60">
    <property type="match status" value="1"/>
</dbReference>
<evidence type="ECO:0000256" key="3">
    <source>
        <dbReference type="ARBA" id="ARBA00022475"/>
    </source>
</evidence>
<feature type="transmembrane region" description="Helical" evidence="8">
    <location>
        <begin position="209"/>
        <end position="230"/>
    </location>
</feature>
<evidence type="ECO:0000256" key="8">
    <source>
        <dbReference type="SAM" id="Phobius"/>
    </source>
</evidence>
<dbReference type="SUPFAM" id="SSF82689">
    <property type="entry name" value="Mechanosensitive channel protein MscS (YggB), C-terminal domain"/>
    <property type="match status" value="1"/>
</dbReference>
<feature type="transmembrane region" description="Helical" evidence="8">
    <location>
        <begin position="279"/>
        <end position="301"/>
    </location>
</feature>
<protein>
    <submittedName>
        <fullName evidence="12">Small-conductance mechanosensitive channel</fullName>
    </submittedName>
</protein>
<organism evidence="12 13">
    <name type="scientific">Litoreibacter janthinus</name>
    <dbReference type="NCBI Taxonomy" id="670154"/>
    <lineage>
        <taxon>Bacteria</taxon>
        <taxon>Pseudomonadati</taxon>
        <taxon>Pseudomonadota</taxon>
        <taxon>Alphaproteobacteria</taxon>
        <taxon>Rhodobacterales</taxon>
        <taxon>Roseobacteraceae</taxon>
        <taxon>Litoreibacter</taxon>
    </lineage>
</organism>
<feature type="transmembrane region" description="Helical" evidence="8">
    <location>
        <begin position="421"/>
        <end position="440"/>
    </location>
</feature>
<dbReference type="GO" id="GO:0008381">
    <property type="term" value="F:mechanosensitive monoatomic ion channel activity"/>
    <property type="evidence" value="ECO:0007669"/>
    <property type="project" value="UniProtKB-ARBA"/>
</dbReference>
<dbReference type="InterPro" id="IPR006685">
    <property type="entry name" value="MscS_channel_2nd"/>
</dbReference>
<dbReference type="PANTHER" id="PTHR30347">
    <property type="entry name" value="POTASSIUM CHANNEL RELATED"/>
    <property type="match status" value="1"/>
</dbReference>
<comment type="subcellular location">
    <subcellularLocation>
        <location evidence="1">Cell membrane</location>
        <topology evidence="1">Multi-pass membrane protein</topology>
    </subcellularLocation>
</comment>
<feature type="region of interest" description="Disordered" evidence="7">
    <location>
        <begin position="784"/>
        <end position="808"/>
    </location>
</feature>
<feature type="domain" description="DUF3772" evidence="10">
    <location>
        <begin position="132"/>
        <end position="192"/>
    </location>
</feature>
<dbReference type="Pfam" id="PF00924">
    <property type="entry name" value="MS_channel_2nd"/>
    <property type="match status" value="1"/>
</dbReference>
<evidence type="ECO:0000259" key="10">
    <source>
        <dbReference type="Pfam" id="PF12607"/>
    </source>
</evidence>
<sequence length="808" mass="86005">MTGFGLLRALLIALTLCFGVVAGHGPVLAQAVTLETGAPDYEAWEQDATRANDVLEANRASLDGLQTLRAQLVSWRELFLRRQSVNKDRIATLKSQIEALGAAPADGETEAVEISNRRNELNTELETITAPIRRAEEAYTRADGLISRLDSIVRDRQTNQILELNPTPVNPALWPEAALSLADVWGKVVAEVKTNYASTLRSEELKGNLPLIVVLLVAGLALVLRGGAWVERGLTALRGSRHSSRARVRVGVFLISLVAVVLPITGLILLLTAADQSQLSGLAGSSLLDILSAVVIIIYVARWLGRQIAPPAYPPHALLLLSEGQSLQMRVLINFGGLLIAANAAVTGLLTAGLMSETAASVLGLPVIVLAGLILFRIAQLMVTSAKAAQAKAAEDAALAEGDNPSAEAPSGVVVRYLGRGARVVAILGPVLAAIGYTFAANALVYSSYLTLALMAGVAILQRLVRDIYAMIRGEEAGSTGLIPVLIGFGLVLCALPILALIWGARVTDLSEAWKLVAAGVPLGESRISPVDFLKFAIIFILGYGLTRLMQSTLRGQILPRTKLDTGGRNAMVAGTGYIGIFLAALIAITSAGIDLSSLAIVAGALSVGIGFGLQTIVSNFVSGIILLIERPISEGDWIEVGGTMGVVRDISVRATRVETFDRRDVIVPNADLISTSVTNWTKGNLTGRIILPVGVAYGTDTRKVERILREIAEAEPLVILNPPPNVLFTGFGADSLDFEVRAIIRDVNYVVKVPSEMRHEIARRFAAEGIEIPFAQRDVWLRNPEALNPPPAEKPAAKKTTKKDPDA</sequence>
<dbReference type="Gene3D" id="3.30.70.100">
    <property type="match status" value="1"/>
</dbReference>
<feature type="transmembrane region" description="Helical" evidence="8">
    <location>
        <begin position="600"/>
        <end position="629"/>
    </location>
</feature>
<feature type="domain" description="Mechanosensitive ion channel MscS C-terminal" evidence="11">
    <location>
        <begin position="692"/>
        <end position="773"/>
    </location>
</feature>
<feature type="transmembrane region" description="Helical" evidence="8">
    <location>
        <begin position="485"/>
        <end position="505"/>
    </location>
</feature>
<dbReference type="STRING" id="670154.SAMN04488002_2697"/>
<dbReference type="Pfam" id="PF12607">
    <property type="entry name" value="DUF3772"/>
    <property type="match status" value="1"/>
</dbReference>
<evidence type="ECO:0000256" key="2">
    <source>
        <dbReference type="ARBA" id="ARBA00008017"/>
    </source>
</evidence>
<dbReference type="AlphaFoldDB" id="A0A1I6H902"/>
<evidence type="ECO:0000256" key="6">
    <source>
        <dbReference type="ARBA" id="ARBA00023136"/>
    </source>
</evidence>
<feature type="domain" description="Mechanosensitive ion channel MscS" evidence="9">
    <location>
        <begin position="616"/>
        <end position="683"/>
    </location>
</feature>
<accession>A0A1I6H902</accession>
<gene>
    <name evidence="12" type="ORF">SAMN04488002_2697</name>
</gene>
<keyword evidence="3" id="KW-1003">Cell membrane</keyword>